<dbReference type="InterPro" id="IPR029068">
    <property type="entry name" value="Glyas_Bleomycin-R_OHBP_Dase"/>
</dbReference>
<accession>A0A418V7G1</accession>
<evidence type="ECO:0000313" key="2">
    <source>
        <dbReference type="EMBL" id="RJF72034.1"/>
    </source>
</evidence>
<gene>
    <name evidence="2" type="ORF">D3875_11175</name>
</gene>
<comment type="caution">
    <text evidence="2">The sequence shown here is derived from an EMBL/GenBank/DDBJ whole genome shotgun (WGS) entry which is preliminary data.</text>
</comment>
<reference evidence="2 3" key="1">
    <citation type="submission" date="2018-09" db="EMBL/GenBank/DDBJ databases">
        <authorList>
            <person name="Zhu H."/>
        </authorList>
    </citation>
    <scope>NUCLEOTIDE SEQUENCE [LARGE SCALE GENOMIC DNA]</scope>
    <source>
        <strain evidence="2 3">K2S05-167</strain>
    </source>
</reference>
<dbReference type="OrthoDB" id="2703022at2"/>
<dbReference type="SUPFAM" id="SSF54593">
    <property type="entry name" value="Glyoxalase/Bleomycin resistance protein/Dihydroxybiphenyl dioxygenase"/>
    <property type="match status" value="1"/>
</dbReference>
<protein>
    <recommendedName>
        <fullName evidence="1">VOC domain-containing protein</fullName>
    </recommendedName>
</protein>
<proteinExistence type="predicted"/>
<keyword evidence="3" id="KW-1185">Reference proteome</keyword>
<evidence type="ECO:0000313" key="3">
    <source>
        <dbReference type="Proteomes" id="UP000286287"/>
    </source>
</evidence>
<dbReference type="Proteomes" id="UP000286287">
    <property type="component" value="Unassembled WGS sequence"/>
</dbReference>
<feature type="domain" description="VOC" evidence="1">
    <location>
        <begin position="2"/>
        <end position="116"/>
    </location>
</feature>
<dbReference type="RefSeq" id="WP_119763770.1">
    <property type="nucleotide sequence ID" value="NZ_QYUJ01000014.1"/>
</dbReference>
<dbReference type="InterPro" id="IPR037523">
    <property type="entry name" value="VOC_core"/>
</dbReference>
<dbReference type="AlphaFoldDB" id="A0A418V7G1"/>
<dbReference type="PROSITE" id="PS51819">
    <property type="entry name" value="VOC"/>
    <property type="match status" value="1"/>
</dbReference>
<evidence type="ECO:0000259" key="1">
    <source>
        <dbReference type="PROSITE" id="PS51819"/>
    </source>
</evidence>
<organism evidence="2 3">
    <name type="scientific">Deinococcus cavernae</name>
    <dbReference type="NCBI Taxonomy" id="2320857"/>
    <lineage>
        <taxon>Bacteria</taxon>
        <taxon>Thermotogati</taxon>
        <taxon>Deinococcota</taxon>
        <taxon>Deinococci</taxon>
        <taxon>Deinococcales</taxon>
        <taxon>Deinococcaceae</taxon>
        <taxon>Deinococcus</taxon>
    </lineage>
</organism>
<dbReference type="Gene3D" id="3.10.180.10">
    <property type="entry name" value="2,3-Dihydroxybiphenyl 1,2-Dioxygenase, domain 1"/>
    <property type="match status" value="1"/>
</dbReference>
<name>A0A418V7G1_9DEIO</name>
<dbReference type="EMBL" id="QYUJ01000014">
    <property type="protein sequence ID" value="RJF72034.1"/>
    <property type="molecule type" value="Genomic_DNA"/>
</dbReference>
<sequence length="218" mass="24144">MQIENVSLKTAHLPALAHFYGELLGLPVTLSPPALSIEIGTSTLTYEQDETFTGFYHLAFEVPRNLTPDAQAWLSERVPLLTDAARQSRFGPSERWNTTSFYFSDPAGNILELIARHDRKIDQPGPFSPARMLNISELGMVVGSVPEALEQLHRRYDLRPFNGQSDTFTAVGGHDGMLIVVPVGRGWFPVEKPATHAPFRATFDAGRVIEMGQFHAQG</sequence>